<accession>A0A7X1TI05</accession>
<protein>
    <submittedName>
        <fullName evidence="2">Uncharacterized protein</fullName>
    </submittedName>
</protein>
<comment type="caution">
    <text evidence="2">The sequence shown here is derived from an EMBL/GenBank/DDBJ whole genome shotgun (WGS) entry which is preliminary data.</text>
</comment>
<organism evidence="2 3">
    <name type="scientific">Paraburkholderia franconis</name>
    <dbReference type="NCBI Taxonomy" id="2654983"/>
    <lineage>
        <taxon>Bacteria</taxon>
        <taxon>Pseudomonadati</taxon>
        <taxon>Pseudomonadota</taxon>
        <taxon>Betaproteobacteria</taxon>
        <taxon>Burkholderiales</taxon>
        <taxon>Burkholderiaceae</taxon>
        <taxon>Paraburkholderia</taxon>
    </lineage>
</organism>
<proteinExistence type="predicted"/>
<dbReference type="RefSeq" id="WP_152762808.1">
    <property type="nucleotide sequence ID" value="NZ_WHNP01000026.1"/>
</dbReference>
<sequence>MTLSWGLLGPGELAAERRVRTLGVSASVRHFNELAVPGLGGVWFGKQVMLATLGVMVAQGAREYQRQVNNIETANAIEALACWLGFERSRWQAVPRLRGVNKMRGVTKEKLTFRRLREQKFYVTQPMRMSTVEALPALGLVDANGTRFNTFACSEAGQAFIEAACAHARPKNRTVADHLIGWTGDGSSIGSLDTLGIALMPTLPLPERARALLTERLRSRGRNESANIQKRRCEALDWVEAIRLRPSVLIGWDDRPYEIESDAHWNDLRAGAFFTLARDAAIDVLDALEAQIGKNEKSGNGKALSLRDVLPGGIRPKLDALRGAAQRFHDEKRTESEANHFCDDCLLPDDKRLLRELVKRDGRVLRLRGDDVVPGSAYQGREQREAGPARNEGDGESAAPDTSIDWPVGLSFRVRNLFLLNADLHGDLERWLNRENAVTPMSESELEEAV</sequence>
<feature type="compositionally biased region" description="Basic and acidic residues" evidence="1">
    <location>
        <begin position="381"/>
        <end position="393"/>
    </location>
</feature>
<evidence type="ECO:0000256" key="1">
    <source>
        <dbReference type="SAM" id="MobiDB-lite"/>
    </source>
</evidence>
<dbReference type="Proteomes" id="UP000484381">
    <property type="component" value="Unassembled WGS sequence"/>
</dbReference>
<reference evidence="2 3" key="1">
    <citation type="submission" date="2019-10" db="EMBL/GenBank/DDBJ databases">
        <title>Paraburkholderia sp. isolated from nodules of Mimosa pudica from Brazilian Atlantic Forest soils.</title>
        <authorList>
            <person name="Paulitsch F."/>
            <person name="Hungria M."/>
            <person name="Dall'Agnol R."/>
        </authorList>
    </citation>
    <scope>NUCLEOTIDE SEQUENCE [LARGE SCALE GENOMIC DNA]</scope>
    <source>
        <strain evidence="2 3">CNPSo 3157</strain>
    </source>
</reference>
<dbReference type="EMBL" id="WHNP01000026">
    <property type="protein sequence ID" value="MPW20142.1"/>
    <property type="molecule type" value="Genomic_DNA"/>
</dbReference>
<gene>
    <name evidence="2" type="ORF">GCT13_25445</name>
</gene>
<feature type="region of interest" description="Disordered" evidence="1">
    <location>
        <begin position="375"/>
        <end position="402"/>
    </location>
</feature>
<keyword evidence="3" id="KW-1185">Reference proteome</keyword>
<evidence type="ECO:0000313" key="2">
    <source>
        <dbReference type="EMBL" id="MPW20142.1"/>
    </source>
</evidence>
<name>A0A7X1TI05_9BURK</name>
<dbReference type="AlphaFoldDB" id="A0A7X1TI05"/>
<evidence type="ECO:0000313" key="3">
    <source>
        <dbReference type="Proteomes" id="UP000484381"/>
    </source>
</evidence>